<organism evidence="4">
    <name type="scientific">Salinispirillum sp. LH 10-3-1</name>
    <dbReference type="NCBI Taxonomy" id="2952525"/>
    <lineage>
        <taxon>Bacteria</taxon>
        <taxon>Pseudomonadati</taxon>
        <taxon>Pseudomonadota</taxon>
        <taxon>Gammaproteobacteria</taxon>
        <taxon>Oceanospirillales</taxon>
        <taxon>Saccharospirillaceae</taxon>
        <taxon>Salinispirillum</taxon>
    </lineage>
</organism>
<evidence type="ECO:0000259" key="2">
    <source>
        <dbReference type="SMART" id="SM00849"/>
    </source>
</evidence>
<dbReference type="InterPro" id="IPR011108">
    <property type="entry name" value="RMMBL"/>
</dbReference>
<evidence type="ECO:0000313" key="4">
    <source>
        <dbReference type="EMBL" id="WLD56717.1"/>
    </source>
</evidence>
<dbReference type="InterPro" id="IPR036866">
    <property type="entry name" value="RibonucZ/Hydroxyglut_hydro"/>
</dbReference>
<dbReference type="EMBL" id="CP101717">
    <property type="protein sequence ID" value="WLD56717.1"/>
    <property type="molecule type" value="Genomic_DNA"/>
</dbReference>
<proteinExistence type="predicted"/>
<dbReference type="AlphaFoldDB" id="A0AB38YBQ4"/>
<name>A0AB38YBQ4_9GAMM</name>
<dbReference type="Gene3D" id="3.40.50.10890">
    <property type="match status" value="1"/>
</dbReference>
<dbReference type="InterPro" id="IPR022712">
    <property type="entry name" value="Beta_Casp"/>
</dbReference>
<evidence type="ECO:0000259" key="3">
    <source>
        <dbReference type="SMART" id="SM01027"/>
    </source>
</evidence>
<gene>
    <name evidence="4" type="ORF">NFC81_08210</name>
</gene>
<sequence>MSLNATLKFLGAAEQVTGSCYHIRVGKKNILLDCGMTQGESQVRDWNKFRFKFRPEAIDLVILSHVHIDHSGLLPLLVAKGFKGKIFCTKGSKKLLPVLLKDSVFLYLKDLEWQNKRLARAGKPPMSPVMSAQDVERVMDLTEAVGYEQRTVPMPGLELVFSDAGHVLGSAIVQLWLKNGQAMRHLVFSGDLGNPDTVLMRDPTPIKHADVVLMEGTYGDRDHRPLDDTVEEFAQALEEAHASGGNVFMPAFALGRTQEILYYLGVLYHQGRLRQQLVFLDSPMASSITQIYNESMPSLNKDDTKALTDKQVGKLQDFLPILRITESVEESMAINRITQGAIIIAGSGMCNGGRIVHHLKHNLWKEHNHIVFVGFQARGTLGRKLVDGVTKVKLFGQDMVVKARVHTLGGFSAHAGQSELLKWARGIGGQPRFYLIHGESGALAILQEKMQAEGLTVDVPTLGDTIDL</sequence>
<dbReference type="RefSeq" id="WP_304994001.1">
    <property type="nucleotide sequence ID" value="NZ_CP101717.1"/>
</dbReference>
<dbReference type="SUPFAM" id="SSF56281">
    <property type="entry name" value="Metallo-hydrolase/oxidoreductase"/>
    <property type="match status" value="1"/>
</dbReference>
<evidence type="ECO:0000256" key="1">
    <source>
        <dbReference type="ARBA" id="ARBA00022801"/>
    </source>
</evidence>
<dbReference type="GO" id="GO:0004521">
    <property type="term" value="F:RNA endonuclease activity"/>
    <property type="evidence" value="ECO:0007669"/>
    <property type="project" value="TreeGrafter"/>
</dbReference>
<dbReference type="Pfam" id="PF10996">
    <property type="entry name" value="Beta-Casp"/>
    <property type="match status" value="1"/>
</dbReference>
<keyword evidence="1" id="KW-0378">Hydrolase</keyword>
<dbReference type="CDD" id="cd16295">
    <property type="entry name" value="TTHA0252-CPSF-like_MBL-fold"/>
    <property type="match status" value="1"/>
</dbReference>
<feature type="domain" description="Metallo-beta-lactamase" evidence="2">
    <location>
        <begin position="17"/>
        <end position="241"/>
    </location>
</feature>
<dbReference type="Pfam" id="PF00753">
    <property type="entry name" value="Lactamase_B"/>
    <property type="match status" value="1"/>
</dbReference>
<accession>A0AB38YBQ4</accession>
<dbReference type="Gene3D" id="3.60.15.10">
    <property type="entry name" value="Ribonuclease Z/Hydroxyacylglutathione hydrolase-like"/>
    <property type="match status" value="1"/>
</dbReference>
<dbReference type="InterPro" id="IPR001279">
    <property type="entry name" value="Metallo-B-lactamas"/>
</dbReference>
<dbReference type="SMART" id="SM01027">
    <property type="entry name" value="Beta-Casp"/>
    <property type="match status" value="1"/>
</dbReference>
<dbReference type="GO" id="GO:0016787">
    <property type="term" value="F:hydrolase activity"/>
    <property type="evidence" value="ECO:0007669"/>
    <property type="project" value="UniProtKB-KW"/>
</dbReference>
<dbReference type="PANTHER" id="PTHR11203">
    <property type="entry name" value="CLEAVAGE AND POLYADENYLATION SPECIFICITY FACTOR FAMILY MEMBER"/>
    <property type="match status" value="1"/>
</dbReference>
<dbReference type="PANTHER" id="PTHR11203:SF37">
    <property type="entry name" value="INTEGRATOR COMPLEX SUBUNIT 11"/>
    <property type="match status" value="1"/>
</dbReference>
<dbReference type="SMART" id="SM00849">
    <property type="entry name" value="Lactamase_B"/>
    <property type="match status" value="1"/>
</dbReference>
<dbReference type="InterPro" id="IPR050698">
    <property type="entry name" value="MBL"/>
</dbReference>
<feature type="domain" description="Beta-Casp" evidence="3">
    <location>
        <begin position="257"/>
        <end position="385"/>
    </location>
</feature>
<reference evidence="4" key="1">
    <citation type="submission" date="2022-07" db="EMBL/GenBank/DDBJ databases">
        <title>Complete genome sequence of Salinispirillum sp. LH10-3-1 capable of multiple carbohydrate inversion isolated from a soda lake.</title>
        <authorList>
            <person name="Liu J."/>
            <person name="Zhai Y."/>
            <person name="Zhang H."/>
            <person name="Yang H."/>
            <person name="Qu J."/>
            <person name="Li J."/>
        </authorList>
    </citation>
    <scope>NUCLEOTIDE SEQUENCE</scope>
    <source>
        <strain evidence="4">LH 10-3-1</strain>
    </source>
</reference>
<dbReference type="Pfam" id="PF07521">
    <property type="entry name" value="RMMBL"/>
    <property type="match status" value="1"/>
</dbReference>
<protein>
    <submittedName>
        <fullName evidence="4">MBL fold metallo-hydrolase</fullName>
    </submittedName>
</protein>